<protein>
    <submittedName>
        <fullName evidence="7">Uncharacterized protein</fullName>
    </submittedName>
</protein>
<dbReference type="EMBL" id="KN833710">
    <property type="protein sequence ID" value="KIK25164.1"/>
    <property type="molecule type" value="Genomic_DNA"/>
</dbReference>
<dbReference type="HOGENOM" id="CLU_051062_1_2_1"/>
<evidence type="ECO:0000256" key="1">
    <source>
        <dbReference type="ARBA" id="ARBA00004141"/>
    </source>
</evidence>
<gene>
    <name evidence="7" type="ORF">PISMIDRAFT_642572</name>
</gene>
<reference evidence="8" key="2">
    <citation type="submission" date="2015-01" db="EMBL/GenBank/DDBJ databases">
        <title>Evolutionary Origins and Diversification of the Mycorrhizal Mutualists.</title>
        <authorList>
            <consortium name="DOE Joint Genome Institute"/>
            <consortium name="Mycorrhizal Genomics Consortium"/>
            <person name="Kohler A."/>
            <person name="Kuo A."/>
            <person name="Nagy L.G."/>
            <person name="Floudas D."/>
            <person name="Copeland A."/>
            <person name="Barry K.W."/>
            <person name="Cichocki N."/>
            <person name="Veneault-Fourrey C."/>
            <person name="LaButti K."/>
            <person name="Lindquist E.A."/>
            <person name="Lipzen A."/>
            <person name="Lundell T."/>
            <person name="Morin E."/>
            <person name="Murat C."/>
            <person name="Riley R."/>
            <person name="Ohm R."/>
            <person name="Sun H."/>
            <person name="Tunlid A."/>
            <person name="Henrissat B."/>
            <person name="Grigoriev I.V."/>
            <person name="Hibbett D.S."/>
            <person name="Martin F."/>
        </authorList>
    </citation>
    <scope>NUCLEOTIDE SEQUENCE [LARGE SCALE GENOMIC DNA]</scope>
    <source>
        <strain evidence="8">441</strain>
    </source>
</reference>
<dbReference type="Proteomes" id="UP000054018">
    <property type="component" value="Unassembled WGS sequence"/>
</dbReference>
<dbReference type="GO" id="GO:0005886">
    <property type="term" value="C:plasma membrane"/>
    <property type="evidence" value="ECO:0007669"/>
    <property type="project" value="TreeGrafter"/>
</dbReference>
<organism evidence="7 8">
    <name type="scientific">Pisolithus microcarpus 441</name>
    <dbReference type="NCBI Taxonomy" id="765257"/>
    <lineage>
        <taxon>Eukaryota</taxon>
        <taxon>Fungi</taxon>
        <taxon>Dikarya</taxon>
        <taxon>Basidiomycota</taxon>
        <taxon>Agaricomycotina</taxon>
        <taxon>Agaricomycetes</taxon>
        <taxon>Agaricomycetidae</taxon>
        <taxon>Boletales</taxon>
        <taxon>Sclerodermatineae</taxon>
        <taxon>Pisolithaceae</taxon>
        <taxon>Pisolithus</taxon>
    </lineage>
</organism>
<comment type="similarity">
    <text evidence="2">Belongs to the acetate uptake transporter (AceTr) (TC 2.A.96) family.</text>
</comment>
<reference evidence="7 8" key="1">
    <citation type="submission" date="2014-04" db="EMBL/GenBank/DDBJ databases">
        <authorList>
            <consortium name="DOE Joint Genome Institute"/>
            <person name="Kuo A."/>
            <person name="Kohler A."/>
            <person name="Costa M.D."/>
            <person name="Nagy L.G."/>
            <person name="Floudas D."/>
            <person name="Copeland A."/>
            <person name="Barry K.W."/>
            <person name="Cichocki N."/>
            <person name="Veneault-Fourrey C."/>
            <person name="LaButti K."/>
            <person name="Lindquist E.A."/>
            <person name="Lipzen A."/>
            <person name="Lundell T."/>
            <person name="Morin E."/>
            <person name="Murat C."/>
            <person name="Sun H."/>
            <person name="Tunlid A."/>
            <person name="Henrissat B."/>
            <person name="Grigoriev I.V."/>
            <person name="Hibbett D.S."/>
            <person name="Martin F."/>
            <person name="Nordberg H.P."/>
            <person name="Cantor M.N."/>
            <person name="Hua S.X."/>
        </authorList>
    </citation>
    <scope>NUCLEOTIDE SEQUENCE [LARGE SCALE GENOMIC DNA]</scope>
    <source>
        <strain evidence="7 8">441</strain>
    </source>
</reference>
<dbReference type="AlphaFoldDB" id="A0A0C9ZGN3"/>
<feature type="transmembrane region" description="Helical" evidence="6">
    <location>
        <begin position="88"/>
        <end position="111"/>
    </location>
</feature>
<name>A0A0C9ZGN3_9AGAM</name>
<proteinExistence type="inferred from homology"/>
<evidence type="ECO:0000256" key="6">
    <source>
        <dbReference type="SAM" id="Phobius"/>
    </source>
</evidence>
<dbReference type="STRING" id="765257.A0A0C9ZGN3"/>
<evidence type="ECO:0000313" key="7">
    <source>
        <dbReference type="EMBL" id="KIK25164.1"/>
    </source>
</evidence>
<dbReference type="Pfam" id="PF01184">
    <property type="entry name" value="Gpr1_Fun34_YaaH"/>
    <property type="match status" value="1"/>
</dbReference>
<keyword evidence="8" id="KW-1185">Reference proteome</keyword>
<accession>A0A0C9ZGN3</accession>
<evidence type="ECO:0000256" key="4">
    <source>
        <dbReference type="ARBA" id="ARBA00022989"/>
    </source>
</evidence>
<keyword evidence="4 6" id="KW-1133">Transmembrane helix</keyword>
<evidence type="ECO:0000313" key="8">
    <source>
        <dbReference type="Proteomes" id="UP000054018"/>
    </source>
</evidence>
<keyword evidence="5 6" id="KW-0472">Membrane</keyword>
<feature type="transmembrane region" description="Helical" evidence="6">
    <location>
        <begin position="177"/>
        <end position="201"/>
    </location>
</feature>
<dbReference type="InterPro" id="IPR000791">
    <property type="entry name" value="Gpr1/Fun34/SatP-like"/>
</dbReference>
<dbReference type="InterPro" id="IPR051633">
    <property type="entry name" value="AceTr"/>
</dbReference>
<dbReference type="OrthoDB" id="3648309at2759"/>
<dbReference type="PANTHER" id="PTHR31123:SF1">
    <property type="entry name" value="ACCUMULATION OF DYADS PROTEIN 2-RELATED"/>
    <property type="match status" value="1"/>
</dbReference>
<keyword evidence="3 6" id="KW-0812">Transmembrane</keyword>
<sequence>MADGYYIETVDVEAAPRPTETVHRYERTYGNPTPVGMLAYATVILCSSLLTLHAGNVYTPNVVLLFATFYGGITQTLVGLMEMFLGSVFLTFGSFNFSYGALYLPSIGIAAAYSVDGIPTEEFYHAVGLFLSVWTFVTFIFTIGALRTTLPIVGTLGCTVLSLSCLAANAFTGIESLATAGGVLGICCAFGAYYGGVSMLWTKQTTFSFIRLPPLLLSPSHA</sequence>
<dbReference type="PANTHER" id="PTHR31123">
    <property type="entry name" value="ACCUMULATION OF DYADS PROTEIN 2-RELATED"/>
    <property type="match status" value="1"/>
</dbReference>
<dbReference type="NCBIfam" id="NF038013">
    <property type="entry name" value="AceTr_1"/>
    <property type="match status" value="1"/>
</dbReference>
<feature type="transmembrane region" description="Helical" evidence="6">
    <location>
        <begin position="37"/>
        <end position="56"/>
    </location>
</feature>
<evidence type="ECO:0000256" key="5">
    <source>
        <dbReference type="ARBA" id="ARBA00023136"/>
    </source>
</evidence>
<comment type="subcellular location">
    <subcellularLocation>
        <location evidence="1">Membrane</location>
        <topology evidence="1">Multi-pass membrane protein</topology>
    </subcellularLocation>
</comment>
<feature type="transmembrane region" description="Helical" evidence="6">
    <location>
        <begin position="62"/>
        <end position="81"/>
    </location>
</feature>
<evidence type="ECO:0000256" key="2">
    <source>
        <dbReference type="ARBA" id="ARBA00005587"/>
    </source>
</evidence>
<dbReference type="GO" id="GO:0015123">
    <property type="term" value="F:acetate transmembrane transporter activity"/>
    <property type="evidence" value="ECO:0007669"/>
    <property type="project" value="TreeGrafter"/>
</dbReference>
<feature type="transmembrane region" description="Helical" evidence="6">
    <location>
        <begin position="150"/>
        <end position="171"/>
    </location>
</feature>
<feature type="transmembrane region" description="Helical" evidence="6">
    <location>
        <begin position="123"/>
        <end position="143"/>
    </location>
</feature>
<evidence type="ECO:0000256" key="3">
    <source>
        <dbReference type="ARBA" id="ARBA00022692"/>
    </source>
</evidence>